<feature type="compositionally biased region" description="Basic and acidic residues" evidence="1">
    <location>
        <begin position="60"/>
        <end position="74"/>
    </location>
</feature>
<dbReference type="Proteomes" id="UP000641932">
    <property type="component" value="Unassembled WGS sequence"/>
</dbReference>
<keyword evidence="3" id="KW-1185">Reference proteome</keyword>
<accession>A0A917ZK77</accession>
<protein>
    <submittedName>
        <fullName evidence="2">Uncharacterized protein</fullName>
    </submittedName>
</protein>
<evidence type="ECO:0000256" key="1">
    <source>
        <dbReference type="SAM" id="MobiDB-lite"/>
    </source>
</evidence>
<organism evidence="2 3">
    <name type="scientific">Wenjunlia tyrosinilytica</name>
    <dbReference type="NCBI Taxonomy" id="1544741"/>
    <lineage>
        <taxon>Bacteria</taxon>
        <taxon>Bacillati</taxon>
        <taxon>Actinomycetota</taxon>
        <taxon>Actinomycetes</taxon>
        <taxon>Kitasatosporales</taxon>
        <taxon>Streptomycetaceae</taxon>
        <taxon>Wenjunlia</taxon>
    </lineage>
</organism>
<dbReference type="AlphaFoldDB" id="A0A917ZK77"/>
<sequence length="127" mass="13537">MNVDTDEARPLESWLPEPSQAPRPRDRSAADATATSAPRLRERRPNPFKSLIHPSSPRKPPREQGARPAPDPDARPTPGPFPALSRMAPAKAAQKASIPLLRSAIRATGAMDAAAGGRRAIGKAPRS</sequence>
<gene>
    <name evidence="2" type="ORF">GCM10012280_15770</name>
</gene>
<reference evidence="2" key="1">
    <citation type="journal article" date="2014" name="Int. J. Syst. Evol. Microbiol.">
        <title>Complete genome sequence of Corynebacterium casei LMG S-19264T (=DSM 44701T), isolated from a smear-ripened cheese.</title>
        <authorList>
            <consortium name="US DOE Joint Genome Institute (JGI-PGF)"/>
            <person name="Walter F."/>
            <person name="Albersmeier A."/>
            <person name="Kalinowski J."/>
            <person name="Ruckert C."/>
        </authorList>
    </citation>
    <scope>NUCLEOTIDE SEQUENCE</scope>
    <source>
        <strain evidence="2">CGMCC 4.7201</strain>
    </source>
</reference>
<comment type="caution">
    <text evidence="2">The sequence shown here is derived from an EMBL/GenBank/DDBJ whole genome shotgun (WGS) entry which is preliminary data.</text>
</comment>
<feature type="region of interest" description="Disordered" evidence="1">
    <location>
        <begin position="1"/>
        <end position="96"/>
    </location>
</feature>
<name>A0A917ZK77_9ACTN</name>
<reference evidence="2" key="2">
    <citation type="submission" date="2020-09" db="EMBL/GenBank/DDBJ databases">
        <authorList>
            <person name="Sun Q."/>
            <person name="Zhou Y."/>
        </authorList>
    </citation>
    <scope>NUCLEOTIDE SEQUENCE</scope>
    <source>
        <strain evidence="2">CGMCC 4.7201</strain>
    </source>
</reference>
<feature type="compositionally biased region" description="Basic and acidic residues" evidence="1">
    <location>
        <begin position="1"/>
        <end position="10"/>
    </location>
</feature>
<dbReference type="EMBL" id="BMMS01000005">
    <property type="protein sequence ID" value="GGO84393.1"/>
    <property type="molecule type" value="Genomic_DNA"/>
</dbReference>
<proteinExistence type="predicted"/>
<evidence type="ECO:0000313" key="3">
    <source>
        <dbReference type="Proteomes" id="UP000641932"/>
    </source>
</evidence>
<evidence type="ECO:0000313" key="2">
    <source>
        <dbReference type="EMBL" id="GGO84393.1"/>
    </source>
</evidence>